<dbReference type="AlphaFoldDB" id="A0A077WC07"/>
<organism evidence="2">
    <name type="scientific">Lichtheimia ramosa</name>
    <dbReference type="NCBI Taxonomy" id="688394"/>
    <lineage>
        <taxon>Eukaryota</taxon>
        <taxon>Fungi</taxon>
        <taxon>Fungi incertae sedis</taxon>
        <taxon>Mucoromycota</taxon>
        <taxon>Mucoromycotina</taxon>
        <taxon>Mucoromycetes</taxon>
        <taxon>Mucorales</taxon>
        <taxon>Lichtheimiaceae</taxon>
        <taxon>Lichtheimia</taxon>
    </lineage>
</organism>
<dbReference type="OrthoDB" id="2238443at2759"/>
<evidence type="ECO:0000256" key="1">
    <source>
        <dbReference type="SAM" id="SignalP"/>
    </source>
</evidence>
<name>A0A077WC07_9FUNG</name>
<evidence type="ECO:0000313" key="2">
    <source>
        <dbReference type="EMBL" id="CDS04129.1"/>
    </source>
</evidence>
<sequence>MMLASFLLLWMIIGFYTTQGIPLQVNDDFVQVDRLAQHMASHWHFDHLEPLASESYAQVSTMLLQDHLDLDLDPRDEDDNVDHGILKAQVIEGVQSYLQGTLLPSVWWDAVAQPLLNPNALAALVRSSIDDHCPSQQDNNTVPSACLINHSRELGRQLDEHVATLLNQALDELDSRVVPDVLEETVLLLTRMQIKTIIKKPWQPKQLMHRLPNPVACQKHSFTRYLYLASVQ</sequence>
<protein>
    <submittedName>
        <fullName evidence="2">Uncharacterized protein</fullName>
    </submittedName>
</protein>
<proteinExistence type="predicted"/>
<feature type="chain" id="PRO_5001726074" evidence="1">
    <location>
        <begin position="21"/>
        <end position="232"/>
    </location>
</feature>
<dbReference type="EMBL" id="LK023314">
    <property type="protein sequence ID" value="CDS04129.1"/>
    <property type="molecule type" value="Genomic_DNA"/>
</dbReference>
<keyword evidence="1" id="KW-0732">Signal</keyword>
<feature type="signal peptide" evidence="1">
    <location>
        <begin position="1"/>
        <end position="20"/>
    </location>
</feature>
<gene>
    <name evidence="2" type="ORF">LRAMOSA07084</name>
</gene>
<reference evidence="2" key="1">
    <citation type="journal article" date="2014" name="Genome Announc.">
        <title>De novo whole-genome sequence and genome annotation of Lichtheimia ramosa.</title>
        <authorList>
            <person name="Linde J."/>
            <person name="Schwartze V."/>
            <person name="Binder U."/>
            <person name="Lass-Florl C."/>
            <person name="Voigt K."/>
            <person name="Horn F."/>
        </authorList>
    </citation>
    <scope>NUCLEOTIDE SEQUENCE</scope>
    <source>
        <strain evidence="2">JMRC FSU:6197</strain>
    </source>
</reference>
<accession>A0A077WC07</accession>